<dbReference type="Pfam" id="PF01266">
    <property type="entry name" value="DAO"/>
    <property type="match status" value="1"/>
</dbReference>
<name>A0ABT6KYG1_9MYCO</name>
<gene>
    <name evidence="3" type="ORF">M2272_002384</name>
</gene>
<dbReference type="RefSeq" id="WP_280832372.1">
    <property type="nucleotide sequence ID" value="NZ_JARXVE010000003.1"/>
</dbReference>
<evidence type="ECO:0000313" key="3">
    <source>
        <dbReference type="EMBL" id="MDH6195744.1"/>
    </source>
</evidence>
<dbReference type="PANTHER" id="PTHR13847">
    <property type="entry name" value="SARCOSINE DEHYDROGENASE-RELATED"/>
    <property type="match status" value="1"/>
</dbReference>
<dbReference type="InterPro" id="IPR036188">
    <property type="entry name" value="FAD/NAD-bd_sf"/>
</dbReference>
<dbReference type="PANTHER" id="PTHR13847:SF289">
    <property type="entry name" value="GLYCINE OXIDASE"/>
    <property type="match status" value="1"/>
</dbReference>
<protein>
    <submittedName>
        <fullName evidence="3">Glycine/D-amino acid oxidase-like deaminating enzyme</fullName>
    </submittedName>
</protein>
<dbReference type="InterPro" id="IPR006076">
    <property type="entry name" value="FAD-dep_OxRdtase"/>
</dbReference>
<dbReference type="EMBL" id="JARXVE010000003">
    <property type="protein sequence ID" value="MDH6195744.1"/>
    <property type="molecule type" value="Genomic_DNA"/>
</dbReference>
<evidence type="ECO:0000313" key="4">
    <source>
        <dbReference type="Proteomes" id="UP001160130"/>
    </source>
</evidence>
<accession>A0ABT6KYG1</accession>
<sequence length="342" mass="36051">MDLVVVGGGIVGAAITYRFARSGLRVTCLDHGLARATDSAFGWINFGWQEPEAARWLQMSAVDEFHRLDDELNGALGIDWSGALTFPGPDGIEQLIDDLVKQGCPVEAVGAAQIARLEPDLVNVPDVAMFARGDGAVSAESLRESLLAAARDAGAQVWEATVDKVAQDTDGTVAVTSDLGTVRARNVVLANGSDIVRLAQQAGESIRVDSSPAIRYQFAAPKCLSRRILSGPDYEIRPSAPGVYLGAEDFIAHDGPEGPAGRVGGSINAIARAFGLDGPLRVTDIRVGFRPMPQRGQPYVGPLVSSPRILVACVHPGVTLAPAVARRVLDHVTGVRELHAIG</sequence>
<dbReference type="Gene3D" id="3.50.50.60">
    <property type="entry name" value="FAD/NAD(P)-binding domain"/>
    <property type="match status" value="1"/>
</dbReference>
<dbReference type="SUPFAM" id="SSF51905">
    <property type="entry name" value="FAD/NAD(P)-binding domain"/>
    <property type="match status" value="1"/>
</dbReference>
<evidence type="ECO:0000259" key="2">
    <source>
        <dbReference type="Pfam" id="PF01266"/>
    </source>
</evidence>
<proteinExistence type="predicted"/>
<feature type="domain" description="FAD dependent oxidoreductase" evidence="2">
    <location>
        <begin position="2"/>
        <end position="328"/>
    </location>
</feature>
<comment type="caution">
    <text evidence="3">The sequence shown here is derived from an EMBL/GenBank/DDBJ whole genome shotgun (WGS) entry which is preliminary data.</text>
</comment>
<dbReference type="Proteomes" id="UP001160130">
    <property type="component" value="Unassembled WGS sequence"/>
</dbReference>
<evidence type="ECO:0000256" key="1">
    <source>
        <dbReference type="ARBA" id="ARBA00023002"/>
    </source>
</evidence>
<keyword evidence="4" id="KW-1185">Reference proteome</keyword>
<keyword evidence="1" id="KW-0560">Oxidoreductase</keyword>
<reference evidence="3 4" key="1">
    <citation type="submission" date="2023-04" db="EMBL/GenBank/DDBJ databases">
        <title>Forest soil microbial communities from Buena Vista Peninsula, Colon Province, Panama.</title>
        <authorList>
            <person name="Bouskill N."/>
        </authorList>
    </citation>
    <scope>NUCLEOTIDE SEQUENCE [LARGE SCALE GENOMIC DNA]</scope>
    <source>
        <strain evidence="3 4">AC80</strain>
    </source>
</reference>
<dbReference type="Gene3D" id="3.30.9.10">
    <property type="entry name" value="D-Amino Acid Oxidase, subunit A, domain 2"/>
    <property type="match status" value="1"/>
</dbReference>
<organism evidence="3 4">
    <name type="scientific">Mycolicibacterium frederiksbergense</name>
    <dbReference type="NCBI Taxonomy" id="117567"/>
    <lineage>
        <taxon>Bacteria</taxon>
        <taxon>Bacillati</taxon>
        <taxon>Actinomycetota</taxon>
        <taxon>Actinomycetes</taxon>
        <taxon>Mycobacteriales</taxon>
        <taxon>Mycobacteriaceae</taxon>
        <taxon>Mycolicibacterium</taxon>
    </lineage>
</organism>